<comment type="caution">
    <text evidence="1">The sequence shown here is derived from an EMBL/GenBank/DDBJ whole genome shotgun (WGS) entry which is preliminary data.</text>
</comment>
<dbReference type="AlphaFoldDB" id="A0A6A4Z593"/>
<dbReference type="OrthoDB" id="79743at2759"/>
<evidence type="ECO:0000313" key="1">
    <source>
        <dbReference type="EMBL" id="KAF0705050.1"/>
    </source>
</evidence>
<accession>A0A6A4Z593</accession>
<reference evidence="1" key="1">
    <citation type="submission" date="2019-06" db="EMBL/GenBank/DDBJ databases">
        <title>Genomics analysis of Aphanomyces spp. identifies a new class of oomycete effector associated with host adaptation.</title>
        <authorList>
            <person name="Gaulin E."/>
        </authorList>
    </citation>
    <scope>NUCLEOTIDE SEQUENCE</scope>
    <source>
        <strain evidence="1">CBS 578.67</strain>
    </source>
</reference>
<sequence>AYCPTSNPALPTVCNGVSWKLLQVAGTDGPFCARGPNYCSTAITDSCPGPQPGLPYGSFCYHVQATDVFMCVPHTKCPDGATLPGLPSWSYIPDGCYSHGVFISPPFWDLVPTPACSHPPVPTPASTSPWSP</sequence>
<dbReference type="EMBL" id="VJMH01003723">
    <property type="protein sequence ID" value="KAF0705050.1"/>
    <property type="molecule type" value="Genomic_DNA"/>
</dbReference>
<protein>
    <submittedName>
        <fullName evidence="1">Uncharacterized protein</fullName>
    </submittedName>
</protein>
<organism evidence="1">
    <name type="scientific">Aphanomyces stellatus</name>
    <dbReference type="NCBI Taxonomy" id="120398"/>
    <lineage>
        <taxon>Eukaryota</taxon>
        <taxon>Sar</taxon>
        <taxon>Stramenopiles</taxon>
        <taxon>Oomycota</taxon>
        <taxon>Saprolegniomycetes</taxon>
        <taxon>Saprolegniales</taxon>
        <taxon>Verrucalvaceae</taxon>
        <taxon>Aphanomyces</taxon>
    </lineage>
</organism>
<proteinExistence type="predicted"/>
<name>A0A6A4Z593_9STRA</name>
<gene>
    <name evidence="1" type="ORF">As57867_007132</name>
</gene>
<feature type="non-terminal residue" evidence="1">
    <location>
        <position position="1"/>
    </location>
</feature>